<organism evidence="1 2">
    <name type="scientific">Halorarum salinum</name>
    <dbReference type="NCBI Taxonomy" id="2743089"/>
    <lineage>
        <taxon>Archaea</taxon>
        <taxon>Methanobacteriati</taxon>
        <taxon>Methanobacteriota</taxon>
        <taxon>Stenosarchaea group</taxon>
        <taxon>Halobacteria</taxon>
        <taxon>Halobacteriales</taxon>
        <taxon>Haloferacaceae</taxon>
        <taxon>Halorarum</taxon>
    </lineage>
</organism>
<sequence>MRIDTKLSEDDSERVKTLADETGLQKPAMYTRLVRTGLDIEERRERIKELIVQFMADEKQRYEARCDALKDRYDIDSVEHVDEGYFDIVYEGVTYGFRTLDELGFVNGESIDQSVCPECRSDDIDLDFDALDEEDTSCYSCGSCGHEFDKAGRKGVPDEEAADHVCEFADRYQGLFDYVLGRLTRLLDGVMSNYASNADGEWLGPGLYQYRNGFQSVTVPIWVTDPSRIEFGVDRYLPSYEDFENPLFFRARDWFTADYLELVREVDAVNRDADRVEPVRDERGTRPEVIEVIGLECDAVRLPLRTAGFEVEKVEPDRDDLSVLCEDKVVTWIRVTNDKQIHVEGDDDTL</sequence>
<evidence type="ECO:0000313" key="2">
    <source>
        <dbReference type="Proteomes" id="UP000509626"/>
    </source>
</evidence>
<dbReference type="OrthoDB" id="379439at2157"/>
<dbReference type="AlphaFoldDB" id="A0A7D5LBK1"/>
<dbReference type="GeneID" id="56037823"/>
<keyword evidence="2" id="KW-1185">Reference proteome</keyword>
<gene>
    <name evidence="1" type="ORF">HUG12_10150</name>
</gene>
<evidence type="ECO:0008006" key="3">
    <source>
        <dbReference type="Google" id="ProtNLM"/>
    </source>
</evidence>
<dbReference type="KEGG" id="halu:HUG12_10150"/>
<name>A0A7D5LBK1_9EURY</name>
<dbReference type="Proteomes" id="UP000509626">
    <property type="component" value="Chromosome"/>
</dbReference>
<dbReference type="EMBL" id="CP058579">
    <property type="protein sequence ID" value="QLG62069.1"/>
    <property type="molecule type" value="Genomic_DNA"/>
</dbReference>
<evidence type="ECO:0000313" key="1">
    <source>
        <dbReference type="EMBL" id="QLG62069.1"/>
    </source>
</evidence>
<accession>A0A7D5LBK1</accession>
<dbReference type="RefSeq" id="WP_179268654.1">
    <property type="nucleotide sequence ID" value="NZ_CP058579.1"/>
</dbReference>
<reference evidence="1 2" key="1">
    <citation type="submission" date="2020-06" db="EMBL/GenBank/DDBJ databases">
        <title>NJ-3-1, isolated from saline soil.</title>
        <authorList>
            <person name="Cui H.L."/>
            <person name="Shi X."/>
        </authorList>
    </citation>
    <scope>NUCLEOTIDE SEQUENCE [LARGE SCALE GENOMIC DNA]</scope>
    <source>
        <strain evidence="1 2">NJ-3-1</strain>
    </source>
</reference>
<protein>
    <recommendedName>
        <fullName evidence="3">TFIIB-type zinc ribbon-containing protein</fullName>
    </recommendedName>
</protein>
<proteinExistence type="predicted"/>